<dbReference type="InterPro" id="IPR023210">
    <property type="entry name" value="NADP_OxRdtase_dom"/>
</dbReference>
<keyword evidence="1" id="KW-0732">Signal</keyword>
<dbReference type="EMBL" id="OW152822">
    <property type="protein sequence ID" value="CAH2037523.1"/>
    <property type="molecule type" value="Genomic_DNA"/>
</dbReference>
<sequence>MDVFSLFAYIFLFGLRNVIEVCASTLTFPLNDGNKIPAIALGTSLGHLSDGTRVLPVNHSLARAVQWALNAGYKHIDTATLYRVEDEVGLGIRNFLNATRGDRRDIYVTTKLWNDAHEKEDVIPALRKSLQELQLETSTCT</sequence>
<feature type="non-terminal residue" evidence="3">
    <location>
        <position position="141"/>
    </location>
</feature>
<organism evidence="3 4">
    <name type="scientific">Iphiclides podalirius</name>
    <name type="common">scarce swallowtail</name>
    <dbReference type="NCBI Taxonomy" id="110791"/>
    <lineage>
        <taxon>Eukaryota</taxon>
        <taxon>Metazoa</taxon>
        <taxon>Ecdysozoa</taxon>
        <taxon>Arthropoda</taxon>
        <taxon>Hexapoda</taxon>
        <taxon>Insecta</taxon>
        <taxon>Pterygota</taxon>
        <taxon>Neoptera</taxon>
        <taxon>Endopterygota</taxon>
        <taxon>Lepidoptera</taxon>
        <taxon>Glossata</taxon>
        <taxon>Ditrysia</taxon>
        <taxon>Papilionoidea</taxon>
        <taxon>Papilionidae</taxon>
        <taxon>Papilioninae</taxon>
        <taxon>Iphiclides</taxon>
    </lineage>
</organism>
<feature type="domain" description="NADP-dependent oxidoreductase" evidence="2">
    <location>
        <begin position="59"/>
        <end position="136"/>
    </location>
</feature>
<proteinExistence type="predicted"/>
<dbReference type="PANTHER" id="PTHR11732">
    <property type="entry name" value="ALDO/KETO REDUCTASE"/>
    <property type="match status" value="1"/>
</dbReference>
<reference evidence="3" key="1">
    <citation type="submission" date="2022-03" db="EMBL/GenBank/DDBJ databases">
        <authorList>
            <person name="Martin H S."/>
        </authorList>
    </citation>
    <scope>NUCLEOTIDE SEQUENCE</scope>
</reference>
<evidence type="ECO:0000259" key="2">
    <source>
        <dbReference type="Pfam" id="PF00248"/>
    </source>
</evidence>
<evidence type="ECO:0000313" key="4">
    <source>
        <dbReference type="Proteomes" id="UP000837857"/>
    </source>
</evidence>
<protein>
    <recommendedName>
        <fullName evidence="2">NADP-dependent oxidoreductase domain-containing protein</fullName>
    </recommendedName>
</protein>
<dbReference type="Proteomes" id="UP000837857">
    <property type="component" value="Chromosome 10"/>
</dbReference>
<dbReference type="Pfam" id="PF00248">
    <property type="entry name" value="Aldo_ket_red"/>
    <property type="match status" value="1"/>
</dbReference>
<feature type="chain" id="PRO_5046768111" description="NADP-dependent oxidoreductase domain-containing protein" evidence="1">
    <location>
        <begin position="24"/>
        <end position="141"/>
    </location>
</feature>
<dbReference type="Gene3D" id="3.20.20.100">
    <property type="entry name" value="NADP-dependent oxidoreductase domain"/>
    <property type="match status" value="1"/>
</dbReference>
<gene>
    <name evidence="3" type="ORF">IPOD504_LOCUS1198</name>
</gene>
<keyword evidence="4" id="KW-1185">Reference proteome</keyword>
<name>A0ABN8HQS0_9NEOP</name>
<dbReference type="InterPro" id="IPR020471">
    <property type="entry name" value="AKR"/>
</dbReference>
<evidence type="ECO:0000313" key="3">
    <source>
        <dbReference type="EMBL" id="CAH2037523.1"/>
    </source>
</evidence>
<feature type="signal peptide" evidence="1">
    <location>
        <begin position="1"/>
        <end position="23"/>
    </location>
</feature>
<dbReference type="SUPFAM" id="SSF51430">
    <property type="entry name" value="NAD(P)-linked oxidoreductase"/>
    <property type="match status" value="1"/>
</dbReference>
<evidence type="ECO:0000256" key="1">
    <source>
        <dbReference type="SAM" id="SignalP"/>
    </source>
</evidence>
<dbReference type="InterPro" id="IPR036812">
    <property type="entry name" value="NAD(P)_OxRdtase_dom_sf"/>
</dbReference>
<accession>A0ABN8HQS0</accession>